<organism evidence="3">
    <name type="scientific">Streptomyces sp. R28</name>
    <dbReference type="NCBI Taxonomy" id="3238628"/>
    <lineage>
        <taxon>Bacteria</taxon>
        <taxon>Bacillati</taxon>
        <taxon>Actinomycetota</taxon>
        <taxon>Actinomycetes</taxon>
        <taxon>Kitasatosporales</taxon>
        <taxon>Streptomycetaceae</taxon>
        <taxon>Streptomyces</taxon>
    </lineage>
</organism>
<protein>
    <submittedName>
        <fullName evidence="3">TniQ family protein</fullName>
    </submittedName>
</protein>
<evidence type="ECO:0000313" key="3">
    <source>
        <dbReference type="EMBL" id="XDQ31900.1"/>
    </source>
</evidence>
<dbReference type="EMBL" id="CP163439">
    <property type="protein sequence ID" value="XDQ31900.1"/>
    <property type="molecule type" value="Genomic_DNA"/>
</dbReference>
<evidence type="ECO:0000259" key="2">
    <source>
        <dbReference type="Pfam" id="PF06527"/>
    </source>
</evidence>
<reference evidence="3" key="1">
    <citation type="submission" date="2024-07" db="EMBL/GenBank/DDBJ databases">
        <authorList>
            <person name="Yu S.T."/>
        </authorList>
    </citation>
    <scope>NUCLEOTIDE SEQUENCE</scope>
    <source>
        <strain evidence="3">R28</strain>
    </source>
</reference>
<dbReference type="InterPro" id="IPR009492">
    <property type="entry name" value="TniQ"/>
</dbReference>
<proteinExistence type="predicted"/>
<feature type="region of interest" description="Disordered" evidence="1">
    <location>
        <begin position="287"/>
        <end position="309"/>
    </location>
</feature>
<dbReference type="AlphaFoldDB" id="A0AB39PMF9"/>
<name>A0AB39PMF9_9ACTN</name>
<dbReference type="Pfam" id="PF06527">
    <property type="entry name" value="TniQ"/>
    <property type="match status" value="1"/>
</dbReference>
<accession>A0AB39PMF9</accession>
<feature type="domain" description="TniQ" evidence="2">
    <location>
        <begin position="10"/>
        <end position="163"/>
    </location>
</feature>
<sequence>MMHPIEPLPRSLIPLPGESLHGLILRLSHRLDQAPGHVLWRTGLTPGRRSTGLAPKRLLLMLDPSEQQRFAAATRLDPKAVDQLTLRPYFATHPSLAEVMARPAQSPRQRFTPPTWLLFANPRHCPQCLAGDGSEIQRRHGGAWKLQWHLPIVFACLEHRVFLQHGCLACRQRGDSRGRRVIPRLIESPGASGLHPAQCRSRITEGYGAPLCQHRLDSSHPPRIELPPELERLQPELLALLEDTADPSRSLGRLSDLRHLSAIICATWPHSWRGDLTPAVARALSTDLRRPTQPGPDGSTGQHRWDCAPPSAPATAAVLSIATQLLNLPLRELRKELQDLARHAPSNLDPAWGRTWNLLSLKHSPVIEYEVKQAFQSQQPRMPAGHEPVLAPRPHGYRPEHIPQHLPEEWFTVLREASTPRPLPRSLKLRRIAAVQLVQIATGQSMAEAADFLQIPGTWFNGQPRQQLPPLNMHLRTGPFNLTTAFEALASHIGHAPDPIDYRQRRERFASWSLPREDRADLISGLPGAKPHRDLSETRSRLEECASALVWSNLTGSEWRLAPTIDPLTFGAGAALARRSPVGETMTRLLARRDPYVRSLGPLLDEYAAGLAA</sequence>
<dbReference type="RefSeq" id="WP_369166391.1">
    <property type="nucleotide sequence ID" value="NZ_CP163439.1"/>
</dbReference>
<evidence type="ECO:0000256" key="1">
    <source>
        <dbReference type="SAM" id="MobiDB-lite"/>
    </source>
</evidence>
<gene>
    <name evidence="3" type="ORF">AB5J49_00100</name>
</gene>